<evidence type="ECO:0000313" key="1">
    <source>
        <dbReference type="EMBL" id="OAA75830.1"/>
    </source>
</evidence>
<dbReference type="InterPro" id="IPR052400">
    <property type="entry name" value="Zn2-C6_fungal_TF"/>
</dbReference>
<dbReference type="InterPro" id="IPR022698">
    <property type="entry name" value="OrsD"/>
</dbReference>
<proteinExistence type="predicted"/>
<reference evidence="1 2" key="1">
    <citation type="journal article" date="2016" name="Genome Biol. Evol.">
        <title>Divergent and convergent evolution of fungal pathogenicity.</title>
        <authorList>
            <person name="Shang Y."/>
            <person name="Xiao G."/>
            <person name="Zheng P."/>
            <person name="Cen K."/>
            <person name="Zhan S."/>
            <person name="Wang C."/>
        </authorList>
    </citation>
    <scope>NUCLEOTIDE SEQUENCE [LARGE SCALE GENOMIC DNA]</scope>
    <source>
        <strain evidence="1 2">RCEF 1005</strain>
    </source>
</reference>
<dbReference type="AlphaFoldDB" id="A0A168FZU3"/>
<dbReference type="Proteomes" id="UP000076881">
    <property type="component" value="Unassembled WGS sequence"/>
</dbReference>
<gene>
    <name evidence="1" type="ORF">LEL_07818</name>
</gene>
<dbReference type="Pfam" id="PF12013">
    <property type="entry name" value="OrsD"/>
    <property type="match status" value="1"/>
</dbReference>
<dbReference type="OrthoDB" id="416217at2759"/>
<dbReference type="STRING" id="1081108.A0A168FZU3"/>
<dbReference type="GO" id="GO:0000981">
    <property type="term" value="F:DNA-binding transcription factor activity, RNA polymerase II-specific"/>
    <property type="evidence" value="ECO:0007669"/>
    <property type="project" value="TreeGrafter"/>
</dbReference>
<protein>
    <recommendedName>
        <fullName evidence="3">C2H2-type domain-containing protein</fullName>
    </recommendedName>
</protein>
<accession>A0A168FZU3</accession>
<dbReference type="EMBL" id="AZHF01000005">
    <property type="protein sequence ID" value="OAA75830.1"/>
    <property type="molecule type" value="Genomic_DNA"/>
</dbReference>
<organism evidence="1 2">
    <name type="scientific">Akanthomyces lecanii RCEF 1005</name>
    <dbReference type="NCBI Taxonomy" id="1081108"/>
    <lineage>
        <taxon>Eukaryota</taxon>
        <taxon>Fungi</taxon>
        <taxon>Dikarya</taxon>
        <taxon>Ascomycota</taxon>
        <taxon>Pezizomycotina</taxon>
        <taxon>Sordariomycetes</taxon>
        <taxon>Hypocreomycetidae</taxon>
        <taxon>Hypocreales</taxon>
        <taxon>Cordycipitaceae</taxon>
        <taxon>Akanthomyces</taxon>
        <taxon>Cordyceps confragosa</taxon>
    </lineage>
</organism>
<sequence>MEFSFGRNGRLRYDETYAVLICLDCSYAVQKSAIESHLLRHKIYRGERRTLLAQIAKLHLAEPEDVVPSPVIAAPVDGLATIPGHRCVADGCKALCASSKRMRRHWSEVHDTVDQPLTAMASEVYLQTFFRGTKLKYFQVLVDGATSLAPVRIGSADSPPSDTVEPGDAVFEAVPSQRLAAAAPLQIEMETLQYFHHFASVTSLTLPTSIDRNAAYWQADVVSRALQLRWMMCGILALAATHKYAQAQDRDVQQMHSDRATQFQAEFLGTWPTQLGVVEGPTIELGAQLRCIQRLCQITFPTHMGNFEDLGRLKWPILTKTIRGCQDPSIAVLTAPYASPYPTSPRAKTVESKVLAATVPNKAPPSLLKSLRELPFRMAVALSKPDSQEDLVSVVSAIEILMDCFIISYAADDDGGAAAWLGMECWLREVPDHFNDMLSHQVPAALIVLAHWCLLVKRTESYYWFMRGLEDKVPMQGTKHQALAEEGTESASESVHNRGKAFDATTVTDKDDYESGLVFITNHKGPVASPQCRLFAFPNHSSWKDRLAFPKRSRATRGQLLSLDSPPRIVEKRFSSIRLILDIG</sequence>
<evidence type="ECO:0008006" key="3">
    <source>
        <dbReference type="Google" id="ProtNLM"/>
    </source>
</evidence>
<keyword evidence="2" id="KW-1185">Reference proteome</keyword>
<evidence type="ECO:0000313" key="2">
    <source>
        <dbReference type="Proteomes" id="UP000076881"/>
    </source>
</evidence>
<name>A0A168FZU3_CORDF</name>
<dbReference type="PANTHER" id="PTHR47657:SF3">
    <property type="entry name" value="ORSELLINIC ACID_F9775 BIOSYNTHESIS CLUSTER PROTEIN D-RELATED"/>
    <property type="match status" value="1"/>
</dbReference>
<dbReference type="PANTHER" id="PTHR47657">
    <property type="entry name" value="STEROL REGULATORY ELEMENT-BINDING PROTEIN ECM22"/>
    <property type="match status" value="1"/>
</dbReference>
<comment type="caution">
    <text evidence="1">The sequence shown here is derived from an EMBL/GenBank/DDBJ whole genome shotgun (WGS) entry which is preliminary data.</text>
</comment>